<evidence type="ECO:0000313" key="2">
    <source>
        <dbReference type="Proteomes" id="UP000053480"/>
    </source>
</evidence>
<organism evidence="1 2">
    <name type="scientific">Candidatus Aramenus sulfurataquae</name>
    <dbReference type="NCBI Taxonomy" id="1326980"/>
    <lineage>
        <taxon>Archaea</taxon>
        <taxon>Thermoproteota</taxon>
        <taxon>Thermoprotei</taxon>
        <taxon>Sulfolobales</taxon>
        <taxon>Sulfolobaceae</taxon>
        <taxon>Candidatus Aramenus</taxon>
    </lineage>
</organism>
<gene>
    <name evidence="1" type="ORF">TQ35_0007215</name>
</gene>
<dbReference type="EMBL" id="JZWS03000009">
    <property type="protein sequence ID" value="MEW9491970.1"/>
    <property type="molecule type" value="Genomic_DNA"/>
</dbReference>
<accession>A0ACC6TQ03</accession>
<reference evidence="1" key="1">
    <citation type="submission" date="2024-07" db="EMBL/GenBank/DDBJ databases">
        <title>Metagenome and Metagenome-Assembled Genomes of Archaea from a hot spring from the geothermal field of Los Azufres, Mexico.</title>
        <authorList>
            <person name="Marin-Paredes R."/>
            <person name="Martinez-Romero E."/>
            <person name="Servin-Garciduenas L.E."/>
        </authorList>
    </citation>
    <scope>NUCLEOTIDE SEQUENCE</scope>
    <source>
        <strain evidence="1">AZ1-454</strain>
    </source>
</reference>
<name>A0ACC6TQ03_9CREN</name>
<protein>
    <submittedName>
        <fullName evidence="1">TIGR00304 family protein</fullName>
    </submittedName>
</protein>
<proteinExistence type="predicted"/>
<sequence>MEGLIELGILLIFLGFLIVFLSVIYEAVKNSEGNEEKRETKAGGIILIGPIPIVFGSNKEVAKWMIVVAIIITVILVALYVLAYL</sequence>
<dbReference type="Proteomes" id="UP000053480">
    <property type="component" value="Unassembled WGS sequence"/>
</dbReference>
<evidence type="ECO:0000313" key="1">
    <source>
        <dbReference type="EMBL" id="MEW9491970.1"/>
    </source>
</evidence>
<comment type="caution">
    <text evidence="1">The sequence shown here is derived from an EMBL/GenBank/DDBJ whole genome shotgun (WGS) entry which is preliminary data.</text>
</comment>